<evidence type="ECO:0000313" key="3">
    <source>
        <dbReference type="Proteomes" id="UP000638353"/>
    </source>
</evidence>
<gene>
    <name evidence="2" type="ORF">GCM10010334_51050</name>
</gene>
<feature type="region of interest" description="Disordered" evidence="1">
    <location>
        <begin position="295"/>
        <end position="317"/>
    </location>
</feature>
<dbReference type="AlphaFoldDB" id="A0A919CCE1"/>
<organism evidence="2 3">
    <name type="scientific">Streptomyces finlayi</name>
    <dbReference type="NCBI Taxonomy" id="67296"/>
    <lineage>
        <taxon>Bacteria</taxon>
        <taxon>Bacillati</taxon>
        <taxon>Actinomycetota</taxon>
        <taxon>Actinomycetes</taxon>
        <taxon>Kitasatosporales</taxon>
        <taxon>Streptomycetaceae</taxon>
        <taxon>Streptomyces</taxon>
    </lineage>
</organism>
<evidence type="ECO:0000313" key="2">
    <source>
        <dbReference type="EMBL" id="GHD03370.1"/>
    </source>
</evidence>
<comment type="caution">
    <text evidence="2">The sequence shown here is derived from an EMBL/GenBank/DDBJ whole genome shotgun (WGS) entry which is preliminary data.</text>
</comment>
<protein>
    <recommendedName>
        <fullName evidence="4">Minor tail protein</fullName>
    </recommendedName>
</protein>
<reference evidence="2" key="2">
    <citation type="submission" date="2020-09" db="EMBL/GenBank/DDBJ databases">
        <authorList>
            <person name="Sun Q."/>
            <person name="Ohkuma M."/>
        </authorList>
    </citation>
    <scope>NUCLEOTIDE SEQUENCE</scope>
    <source>
        <strain evidence="2">JCM 4637</strain>
    </source>
</reference>
<name>A0A919CCE1_9ACTN</name>
<evidence type="ECO:0000256" key="1">
    <source>
        <dbReference type="SAM" id="MobiDB-lite"/>
    </source>
</evidence>
<reference evidence="2" key="1">
    <citation type="journal article" date="2014" name="Int. J. Syst. Evol. Microbiol.">
        <title>Complete genome sequence of Corynebacterium casei LMG S-19264T (=DSM 44701T), isolated from a smear-ripened cheese.</title>
        <authorList>
            <consortium name="US DOE Joint Genome Institute (JGI-PGF)"/>
            <person name="Walter F."/>
            <person name="Albersmeier A."/>
            <person name="Kalinowski J."/>
            <person name="Ruckert C."/>
        </authorList>
    </citation>
    <scope>NUCLEOTIDE SEQUENCE</scope>
    <source>
        <strain evidence="2">JCM 4637</strain>
    </source>
</reference>
<accession>A0A919CCE1</accession>
<feature type="region of interest" description="Disordered" evidence="1">
    <location>
        <begin position="1"/>
        <end position="21"/>
    </location>
</feature>
<dbReference type="Proteomes" id="UP000638353">
    <property type="component" value="Unassembled WGS sequence"/>
</dbReference>
<evidence type="ECO:0008006" key="4">
    <source>
        <dbReference type="Google" id="ProtNLM"/>
    </source>
</evidence>
<sequence>MVPAGPRTKVPAGAGTKVPKGRCDMRPSSDIYQQLITTSHDVVCEVSAWMGPGEYTPYRLLAARVPVTSGTIQYDDTATLRRRLNITVPIRDPENATNWDPQGDPAHPLAVFGQQLNVRIGLTLPNGEVELFNHGWYLISEWSVDELERTVSVTAVDVAQRIVDERLMIARGPWSTAKTYAAEFRLMASVVRTDPYVDPRLSITKKVNPATIWERDRAKNLDDLCTAWPGRWFIDDEGRPHAAPPLPEVTPTTRPDVDLVSGARGTVVNRARTGTRERLYNTVVAIGKTGDELSSRPPWVSKSIETPGSPIHPQGPYGYKPRFYQSDLLTTSKQCMDAAKALLPKVAAIGRTEPINVLPDYRVELGDVARVRTDGGDFTGHVTAITLPLTADGGHMQVTLANVPDTPEEN</sequence>
<dbReference type="EMBL" id="BMVC01000010">
    <property type="protein sequence ID" value="GHD03370.1"/>
    <property type="molecule type" value="Genomic_DNA"/>
</dbReference>
<proteinExistence type="predicted"/>